<keyword evidence="2" id="KW-1133">Transmembrane helix</keyword>
<evidence type="ECO:0000313" key="4">
    <source>
        <dbReference type="Proteomes" id="UP000186309"/>
    </source>
</evidence>
<dbReference type="Proteomes" id="UP000186309">
    <property type="component" value="Chromosome"/>
</dbReference>
<dbReference type="RefSeq" id="WP_168189332.1">
    <property type="nucleotide sequence ID" value="NZ_CP019082.1"/>
</dbReference>
<evidence type="ECO:0000256" key="2">
    <source>
        <dbReference type="SAM" id="Phobius"/>
    </source>
</evidence>
<accession>A0A1U7CMC8</accession>
<evidence type="ECO:0000313" key="3">
    <source>
        <dbReference type="EMBL" id="APW60066.1"/>
    </source>
</evidence>
<name>A0A1U7CMC8_9BACT</name>
<gene>
    <name evidence="3" type="ORF">BSF38_01528</name>
</gene>
<keyword evidence="2" id="KW-0812">Transmembrane</keyword>
<feature type="region of interest" description="Disordered" evidence="1">
    <location>
        <begin position="108"/>
        <end position="128"/>
    </location>
</feature>
<protein>
    <recommendedName>
        <fullName evidence="5">ATP synthase protein I</fullName>
    </recommendedName>
</protein>
<evidence type="ECO:0008006" key="5">
    <source>
        <dbReference type="Google" id="ProtNLM"/>
    </source>
</evidence>
<reference evidence="4" key="1">
    <citation type="submission" date="2016-12" db="EMBL/GenBank/DDBJ databases">
        <title>Comparative genomics of four Isosphaeraceae planctomycetes: a common pool of plasmids and glycoside hydrolase genes.</title>
        <authorList>
            <person name="Ivanova A."/>
        </authorList>
    </citation>
    <scope>NUCLEOTIDE SEQUENCE [LARGE SCALE GENOMIC DNA]</scope>
    <source>
        <strain evidence="4">PX4</strain>
    </source>
</reference>
<dbReference type="KEGG" id="pbor:BSF38_01528"/>
<keyword evidence="2" id="KW-0472">Membrane</keyword>
<keyword evidence="4" id="KW-1185">Reference proteome</keyword>
<dbReference type="InterPro" id="IPR032820">
    <property type="entry name" value="ATPase_put"/>
</dbReference>
<proteinExistence type="predicted"/>
<feature type="transmembrane region" description="Helical" evidence="2">
    <location>
        <begin position="77"/>
        <end position="97"/>
    </location>
</feature>
<dbReference type="EMBL" id="CP019082">
    <property type="protein sequence ID" value="APW60066.1"/>
    <property type="molecule type" value="Genomic_DNA"/>
</dbReference>
<organism evidence="3 4">
    <name type="scientific">Paludisphaera borealis</name>
    <dbReference type="NCBI Taxonomy" id="1387353"/>
    <lineage>
        <taxon>Bacteria</taxon>
        <taxon>Pseudomonadati</taxon>
        <taxon>Planctomycetota</taxon>
        <taxon>Planctomycetia</taxon>
        <taxon>Isosphaerales</taxon>
        <taxon>Isosphaeraceae</taxon>
        <taxon>Paludisphaera</taxon>
    </lineage>
</organism>
<sequence>MLTASNPMRFAVRGGSSAGVAVCGIDGEREAIVIDDQDSRSSLSVGLDWSARVTTIGLEFCVPAVLGHVVDRWLSTAPWLTVLGALLGMAIGMLHVLRLPGELARADERAKARARRKPGDSPSRNVPD</sequence>
<dbReference type="AlphaFoldDB" id="A0A1U7CMC8"/>
<dbReference type="Pfam" id="PF09527">
    <property type="entry name" value="ATPase_gene1"/>
    <property type="match status" value="1"/>
</dbReference>
<evidence type="ECO:0000256" key="1">
    <source>
        <dbReference type="SAM" id="MobiDB-lite"/>
    </source>
</evidence>
<dbReference type="STRING" id="1387353.BSF38_01528"/>